<reference evidence="1 2" key="1">
    <citation type="journal article" date="2014" name="Genome Announc.">
        <title>Complete Genome Sequence of Amino Acid-Utilizing Eubacterium acidaminophilum al-2 (DSM 3953).</title>
        <authorList>
            <person name="Poehlein A."/>
            <person name="Andreesen J.R."/>
            <person name="Daniel R."/>
        </authorList>
    </citation>
    <scope>NUCLEOTIDE SEQUENCE [LARGE SCALE GENOMIC DNA]</scope>
    <source>
        <strain evidence="1 2">DSM 3953</strain>
    </source>
</reference>
<evidence type="ECO:0000313" key="2">
    <source>
        <dbReference type="Proteomes" id="UP000019591"/>
    </source>
</evidence>
<dbReference type="Proteomes" id="UP000019591">
    <property type="component" value="Chromosome"/>
</dbReference>
<dbReference type="EMBL" id="CP007452">
    <property type="protein sequence ID" value="AHM55418.1"/>
    <property type="molecule type" value="Genomic_DNA"/>
</dbReference>
<sequence length="57" mass="6021">MKNMENENKFNAIDDMGGAALESSQAAEFSANGIVKDQMHMPCSGINFFGCGAGGEF</sequence>
<evidence type="ECO:0000313" key="1">
    <source>
        <dbReference type="EMBL" id="AHM55418.1"/>
    </source>
</evidence>
<organism evidence="1 2">
    <name type="scientific">Peptoclostridium acidaminophilum DSM 3953</name>
    <dbReference type="NCBI Taxonomy" id="1286171"/>
    <lineage>
        <taxon>Bacteria</taxon>
        <taxon>Bacillati</taxon>
        <taxon>Bacillota</taxon>
        <taxon>Clostridia</taxon>
        <taxon>Peptostreptococcales</taxon>
        <taxon>Peptoclostridiaceae</taxon>
        <taxon>Peptoclostridium</taxon>
    </lineage>
</organism>
<dbReference type="OrthoDB" id="9978536at2"/>
<dbReference type="HOGENOM" id="CLU_2989942_0_0_9"/>
<name>W8TC84_PEPAC</name>
<dbReference type="RefSeq" id="WP_158408866.1">
    <property type="nucleotide sequence ID" value="NZ_CP007452.1"/>
</dbReference>
<keyword evidence="2" id="KW-1185">Reference proteome</keyword>
<dbReference type="KEGG" id="eac:EAL2_c00810"/>
<protein>
    <submittedName>
        <fullName evidence="1">Uncharacterized protein</fullName>
    </submittedName>
</protein>
<accession>W8TC84</accession>
<gene>
    <name evidence="1" type="ORF">EAL2_c00810</name>
</gene>
<dbReference type="PATRIC" id="fig|1286171.3.peg.51"/>
<proteinExistence type="predicted"/>
<dbReference type="AlphaFoldDB" id="W8TC84"/>
<dbReference type="STRING" id="1286171.EAL2_c00810"/>